<gene>
    <name evidence="1" type="ORF">S01H1_81144</name>
</gene>
<name>X0YVB3_9ZZZZ</name>
<dbReference type="AlphaFoldDB" id="X0YVB3"/>
<accession>X0YVB3</accession>
<protein>
    <submittedName>
        <fullName evidence="1">Uncharacterized protein</fullName>
    </submittedName>
</protein>
<evidence type="ECO:0000313" key="1">
    <source>
        <dbReference type="EMBL" id="GAG52263.1"/>
    </source>
</evidence>
<dbReference type="EMBL" id="BARS01054880">
    <property type="protein sequence ID" value="GAG52263.1"/>
    <property type="molecule type" value="Genomic_DNA"/>
</dbReference>
<proteinExistence type="predicted"/>
<organism evidence="1">
    <name type="scientific">marine sediment metagenome</name>
    <dbReference type="NCBI Taxonomy" id="412755"/>
    <lineage>
        <taxon>unclassified sequences</taxon>
        <taxon>metagenomes</taxon>
        <taxon>ecological metagenomes</taxon>
    </lineage>
</organism>
<comment type="caution">
    <text evidence="1">The sequence shown here is derived from an EMBL/GenBank/DDBJ whole genome shotgun (WGS) entry which is preliminary data.</text>
</comment>
<sequence>MDALLKKYAERIDKMWFYVQRPQGETLDTYLSYGKEILREFLFEYIELREERRGE</sequence>
<reference evidence="1" key="1">
    <citation type="journal article" date="2014" name="Front. Microbiol.">
        <title>High frequency of phylogenetically diverse reductive dehalogenase-homologous genes in deep subseafloor sedimentary metagenomes.</title>
        <authorList>
            <person name="Kawai M."/>
            <person name="Futagami T."/>
            <person name="Toyoda A."/>
            <person name="Takaki Y."/>
            <person name="Nishi S."/>
            <person name="Hori S."/>
            <person name="Arai W."/>
            <person name="Tsubouchi T."/>
            <person name="Morono Y."/>
            <person name="Uchiyama I."/>
            <person name="Ito T."/>
            <person name="Fujiyama A."/>
            <person name="Inagaki F."/>
            <person name="Takami H."/>
        </authorList>
    </citation>
    <scope>NUCLEOTIDE SEQUENCE</scope>
    <source>
        <strain evidence="1">Expedition CK06-06</strain>
    </source>
</reference>